<feature type="region of interest" description="Disordered" evidence="2">
    <location>
        <begin position="572"/>
        <end position="619"/>
    </location>
</feature>
<accession>A0A4S2HAP6</accession>
<dbReference type="Pfam" id="PF00501">
    <property type="entry name" value="AMP-binding"/>
    <property type="match status" value="1"/>
</dbReference>
<protein>
    <submittedName>
        <fullName evidence="4">Acyl-CoA synthetase</fullName>
    </submittedName>
</protein>
<evidence type="ECO:0000256" key="2">
    <source>
        <dbReference type="SAM" id="MobiDB-lite"/>
    </source>
</evidence>
<dbReference type="Proteomes" id="UP000305451">
    <property type="component" value="Unassembled WGS sequence"/>
</dbReference>
<dbReference type="InterPro" id="IPR042099">
    <property type="entry name" value="ANL_N_sf"/>
</dbReference>
<dbReference type="GO" id="GO:0031956">
    <property type="term" value="F:medium-chain fatty acid-CoA ligase activity"/>
    <property type="evidence" value="ECO:0007669"/>
    <property type="project" value="TreeGrafter"/>
</dbReference>
<proteinExistence type="inferred from homology"/>
<evidence type="ECO:0000313" key="5">
    <source>
        <dbReference type="Proteomes" id="UP000305451"/>
    </source>
</evidence>
<dbReference type="RefSeq" id="WP_135944591.1">
    <property type="nucleotide sequence ID" value="NZ_BMEI01000002.1"/>
</dbReference>
<keyword evidence="5" id="KW-1185">Reference proteome</keyword>
<dbReference type="PROSITE" id="PS00455">
    <property type="entry name" value="AMP_BINDING"/>
    <property type="match status" value="1"/>
</dbReference>
<dbReference type="AlphaFoldDB" id="A0A4S2HAP6"/>
<feature type="domain" description="AMP-dependent synthetase/ligase" evidence="3">
    <location>
        <begin position="45"/>
        <end position="425"/>
    </location>
</feature>
<comment type="similarity">
    <text evidence="1">Belongs to the ATP-dependent AMP-binding enzyme family.</text>
</comment>
<gene>
    <name evidence="4" type="ORF">E5162_07770</name>
</gene>
<name>A0A4S2HAP6_9PROT</name>
<dbReference type="InterPro" id="IPR020845">
    <property type="entry name" value="AMP-binding_CS"/>
</dbReference>
<evidence type="ECO:0000256" key="1">
    <source>
        <dbReference type="ARBA" id="ARBA00006432"/>
    </source>
</evidence>
<dbReference type="SUPFAM" id="SSF56801">
    <property type="entry name" value="Acetyl-CoA synthetase-like"/>
    <property type="match status" value="1"/>
</dbReference>
<dbReference type="Pfam" id="PF23562">
    <property type="entry name" value="AMP-binding_C_3"/>
    <property type="match status" value="1"/>
</dbReference>
<evidence type="ECO:0000313" key="4">
    <source>
        <dbReference type="EMBL" id="TGY92956.1"/>
    </source>
</evidence>
<dbReference type="PANTHER" id="PTHR43201:SF8">
    <property type="entry name" value="ACYL-COA SYNTHETASE FAMILY MEMBER 3"/>
    <property type="match status" value="1"/>
</dbReference>
<dbReference type="InterPro" id="IPR000873">
    <property type="entry name" value="AMP-dep_synth/lig_dom"/>
</dbReference>
<dbReference type="EMBL" id="SRXV01000002">
    <property type="protein sequence ID" value="TGY92956.1"/>
    <property type="molecule type" value="Genomic_DNA"/>
</dbReference>
<dbReference type="GO" id="GO:0006631">
    <property type="term" value="P:fatty acid metabolic process"/>
    <property type="evidence" value="ECO:0007669"/>
    <property type="project" value="TreeGrafter"/>
</dbReference>
<dbReference type="PANTHER" id="PTHR43201">
    <property type="entry name" value="ACYL-COA SYNTHETASE"/>
    <property type="match status" value="1"/>
</dbReference>
<sequence length="619" mass="66191">MTAPYREVDFPPVDLEIERREDGVIVMTPREPLKVESASVPLGLARQALKQGGKTHLAERPAPGKDWVTASFAETKARSDALSQFLIDLAPQAGRPLMIVSGNSIAHAVMRYGAMGAGMPVCPVSANYALMGEAGGFERLRHVMDMTRPAVIFAETAACAKAVNATAPGDAVVITREPEAFAGKSVAYDTVLKTPVTPAVARSIESLDPDAPAAYMLTSGSTGKPKAVIQTQRMITANLYQGWQTLGRAAGWDDTLLEWLPWSHVSGAFSSMAAAIFGGSFYIDGGKPLPGLFDQTIENLREIPLKYFTNVPAGYAMLAEALEEDAGLRKVFFEKLQLMLYGGAGLPQPVFDRLQALAEAETGKRVFLTTGYGATETTSGCMSIYFMSEQVGIGLPMPGLSVKLVPLDARRYELRMKGEMVTPGYLNRPELEAEIRDEEGFYKIGDTAEFHDPDNIEAGLAFAGRLAEEFKLDTGTFVSGGALRAELVKVCAPYIQDLVICGENRPYVAILAWPNIKALAEATGLPAEASVAQSEAALDLIAERLAAHNAACAGSSERVVRFALLTTPPDAEAHEVSDKGTINQEAARRHRSGDVDRLYAEPPGPGVISPGARTPGVSA</sequence>
<dbReference type="OrthoDB" id="9803968at2"/>
<evidence type="ECO:0000259" key="3">
    <source>
        <dbReference type="Pfam" id="PF00501"/>
    </source>
</evidence>
<comment type="caution">
    <text evidence="4">The sequence shown here is derived from an EMBL/GenBank/DDBJ whole genome shotgun (WGS) entry which is preliminary data.</text>
</comment>
<organism evidence="4 5">
    <name type="scientific">Marinicauda pacifica</name>
    <dbReference type="NCBI Taxonomy" id="1133559"/>
    <lineage>
        <taxon>Bacteria</taxon>
        <taxon>Pseudomonadati</taxon>
        <taxon>Pseudomonadota</taxon>
        <taxon>Alphaproteobacteria</taxon>
        <taxon>Maricaulales</taxon>
        <taxon>Maricaulaceae</taxon>
        <taxon>Marinicauda</taxon>
    </lineage>
</organism>
<reference evidence="4 5" key="1">
    <citation type="journal article" date="2013" name="Int. J. Syst. Evol. Microbiol.">
        <title>Marinicauda pacifica gen. nov., sp. nov., a prosthecate alphaproteobacterium of the family Hyphomonadaceae isolated from deep seawater.</title>
        <authorList>
            <person name="Zhang X.Y."/>
            <person name="Li G.W."/>
            <person name="Wang C.S."/>
            <person name="Zhang Y.J."/>
            <person name="Xu X.W."/>
            <person name="Li H."/>
            <person name="Liu A."/>
            <person name="Liu C."/>
            <person name="Xie B.B."/>
            <person name="Qin Q.L."/>
            <person name="Xu Z."/>
            <person name="Chen X.L."/>
            <person name="Zhou B.C."/>
            <person name="Zhang Y.Z."/>
        </authorList>
    </citation>
    <scope>NUCLEOTIDE SEQUENCE [LARGE SCALE GENOMIC DNA]</scope>
    <source>
        <strain evidence="4 5">P-1 km-3</strain>
    </source>
</reference>
<dbReference type="Gene3D" id="3.40.50.12780">
    <property type="entry name" value="N-terminal domain of ligase-like"/>
    <property type="match status" value="1"/>
</dbReference>